<evidence type="ECO:0000313" key="2">
    <source>
        <dbReference type="EMBL" id="KAF9890864.1"/>
    </source>
</evidence>
<reference evidence="2" key="2">
    <citation type="submission" date="2020-02" db="EMBL/GenBank/DDBJ databases">
        <authorList>
            <person name="Gilchrist C.L.M."/>
            <person name="Chooi Y.-H."/>
        </authorList>
    </citation>
    <scope>NUCLEOTIDE SEQUENCE</scope>
    <source>
        <strain evidence="2">MST-FP2251</strain>
    </source>
</reference>
<comment type="caution">
    <text evidence="2">The sequence shown here is derived from an EMBL/GenBank/DDBJ whole genome shotgun (WGS) entry which is preliminary data.</text>
</comment>
<dbReference type="CDD" id="cd05399">
    <property type="entry name" value="NT_Rel-Spo_like"/>
    <property type="match status" value="1"/>
</dbReference>
<gene>
    <name evidence="2" type="ORF">FE257_005440</name>
</gene>
<dbReference type="GO" id="GO:0015969">
    <property type="term" value="P:guanosine tetraphosphate metabolic process"/>
    <property type="evidence" value="ECO:0007669"/>
    <property type="project" value="InterPro"/>
</dbReference>
<dbReference type="Proteomes" id="UP001194746">
    <property type="component" value="Unassembled WGS sequence"/>
</dbReference>
<evidence type="ECO:0000313" key="3">
    <source>
        <dbReference type="Proteomes" id="UP001194746"/>
    </source>
</evidence>
<dbReference type="SMART" id="SM00954">
    <property type="entry name" value="RelA_SpoT"/>
    <property type="match status" value="1"/>
</dbReference>
<dbReference type="EMBL" id="VCAU01000023">
    <property type="protein sequence ID" value="KAF9890864.1"/>
    <property type="molecule type" value="Genomic_DNA"/>
</dbReference>
<name>A0AAD4GUQ3_ASPNN</name>
<feature type="domain" description="RelA/SpoT" evidence="1">
    <location>
        <begin position="52"/>
        <end position="206"/>
    </location>
</feature>
<sequence>MGSEVNMETKVIQEFLEQWSIDSSVYTDLKNRTVDICKAAICKGNVKGIVHGRIKEPDSLKAKLHARQKVRGRPYEDLKDIRKDIVDLAGVRIAINYPLQKDTVGDIIRESFDVVETRNIFDTDDNMKATSPCSTDPTQGSPQWGVYSGTFPGYCADHYRVHLKRKDIPQGVMWYGGLIEIQVVSKLRDAWATAGHDTIYKNLSLASETERYILNGLSMIIWLGECFSNQLYESRENNEPFQDFHELAIYLRRWMKDMAHWKSEELGEVSLLWQLLKIMEMNIPNTLHDSLKTMDFSQHERGGYQTLAREYEPLQMTIVDYVMDRIVGSPSGEARIASRLQAGQHEATYKVRVLVDSLVFLDQLSISHYRWVKFMMNTDDQEIWNDRAQNIRWLVTDEPRQVVDDHEALSLKGCQRIESLWSYFETHPWRPVKLVFGLSRLEVVKTRHADWPRLTAAVKGI</sequence>
<proteinExistence type="predicted"/>
<accession>A0AAD4GUQ3</accession>
<dbReference type="PANTHER" id="PTHR41773">
    <property type="entry name" value="GTP PYROPHOSPHATASE-RELATED"/>
    <property type="match status" value="1"/>
</dbReference>
<dbReference type="SUPFAM" id="SSF81301">
    <property type="entry name" value="Nucleotidyltransferase"/>
    <property type="match status" value="1"/>
</dbReference>
<reference evidence="2" key="1">
    <citation type="journal article" date="2019" name="Beilstein J. Org. Chem.">
        <title>Nanangenines: drimane sesquiterpenoids as the dominant metabolite cohort of a novel Australian fungus, Aspergillus nanangensis.</title>
        <authorList>
            <person name="Lacey H.J."/>
            <person name="Gilchrist C.L.M."/>
            <person name="Crombie A."/>
            <person name="Kalaitzis J.A."/>
            <person name="Vuong D."/>
            <person name="Rutledge P.J."/>
            <person name="Turner P."/>
            <person name="Pitt J.I."/>
            <person name="Lacey E."/>
            <person name="Chooi Y.H."/>
            <person name="Piggott A.M."/>
        </authorList>
    </citation>
    <scope>NUCLEOTIDE SEQUENCE</scope>
    <source>
        <strain evidence="2">MST-FP2251</strain>
    </source>
</reference>
<evidence type="ECO:0000259" key="1">
    <source>
        <dbReference type="SMART" id="SM00954"/>
    </source>
</evidence>
<dbReference type="InterPro" id="IPR007685">
    <property type="entry name" value="RelA_SpoT"/>
</dbReference>
<dbReference type="InterPro" id="IPR043519">
    <property type="entry name" value="NT_sf"/>
</dbReference>
<protein>
    <recommendedName>
        <fullName evidence="1">RelA/SpoT domain-containing protein</fullName>
    </recommendedName>
</protein>
<dbReference type="AlphaFoldDB" id="A0AAD4GUQ3"/>
<dbReference type="Pfam" id="PF04607">
    <property type="entry name" value="RelA_SpoT"/>
    <property type="match status" value="1"/>
</dbReference>
<dbReference type="Gene3D" id="3.30.460.10">
    <property type="entry name" value="Beta Polymerase, domain 2"/>
    <property type="match status" value="1"/>
</dbReference>
<keyword evidence="3" id="KW-1185">Reference proteome</keyword>
<organism evidence="2 3">
    <name type="scientific">Aspergillus nanangensis</name>
    <dbReference type="NCBI Taxonomy" id="2582783"/>
    <lineage>
        <taxon>Eukaryota</taxon>
        <taxon>Fungi</taxon>
        <taxon>Dikarya</taxon>
        <taxon>Ascomycota</taxon>
        <taxon>Pezizomycotina</taxon>
        <taxon>Eurotiomycetes</taxon>
        <taxon>Eurotiomycetidae</taxon>
        <taxon>Eurotiales</taxon>
        <taxon>Aspergillaceae</taxon>
        <taxon>Aspergillus</taxon>
        <taxon>Aspergillus subgen. Circumdati</taxon>
    </lineage>
</organism>
<dbReference type="PANTHER" id="PTHR41773:SF1">
    <property type="entry name" value="RELA_SPOT DOMAIN-CONTAINING PROTEIN"/>
    <property type="match status" value="1"/>
</dbReference>